<sequence>SDTYEESKCYKNGTRGSGRSDTYDESECYRNGTRGSGR</sequence>
<reference evidence="2 3" key="1">
    <citation type="journal article" date="2019" name="Sci. Rep.">
        <title>A high-quality genome of Eragrostis curvula grass provides insights into Poaceae evolution and supports new strategies to enhance forage quality.</title>
        <authorList>
            <person name="Carballo J."/>
            <person name="Santos B.A.C.M."/>
            <person name="Zappacosta D."/>
            <person name="Garbus I."/>
            <person name="Selva J.P."/>
            <person name="Gallo C.A."/>
            <person name="Diaz A."/>
            <person name="Albertini E."/>
            <person name="Caccamo M."/>
            <person name="Echenique V."/>
        </authorList>
    </citation>
    <scope>NUCLEOTIDE SEQUENCE [LARGE SCALE GENOMIC DNA]</scope>
    <source>
        <strain evidence="3">cv. Victoria</strain>
        <tissue evidence="2">Leaf</tissue>
    </source>
</reference>
<dbReference type="EMBL" id="RWGY01000239">
    <property type="protein sequence ID" value="TVU03017.1"/>
    <property type="molecule type" value="Genomic_DNA"/>
</dbReference>
<keyword evidence="3" id="KW-1185">Reference proteome</keyword>
<gene>
    <name evidence="2" type="ORF">EJB05_51456</name>
</gene>
<proteinExistence type="predicted"/>
<feature type="non-terminal residue" evidence="2">
    <location>
        <position position="1"/>
    </location>
</feature>
<dbReference type="Proteomes" id="UP000324897">
    <property type="component" value="Unassembled WGS sequence"/>
</dbReference>
<evidence type="ECO:0000313" key="2">
    <source>
        <dbReference type="EMBL" id="TVU03017.1"/>
    </source>
</evidence>
<evidence type="ECO:0000313" key="3">
    <source>
        <dbReference type="Proteomes" id="UP000324897"/>
    </source>
</evidence>
<dbReference type="Gramene" id="TVU03017">
    <property type="protein sequence ID" value="TVU03017"/>
    <property type="gene ID" value="EJB05_51456"/>
</dbReference>
<evidence type="ECO:0000256" key="1">
    <source>
        <dbReference type="SAM" id="MobiDB-lite"/>
    </source>
</evidence>
<comment type="caution">
    <text evidence="2">The sequence shown here is derived from an EMBL/GenBank/DDBJ whole genome shotgun (WGS) entry which is preliminary data.</text>
</comment>
<dbReference type="AlphaFoldDB" id="A0A5J9SVR9"/>
<organism evidence="2 3">
    <name type="scientific">Eragrostis curvula</name>
    <name type="common">weeping love grass</name>
    <dbReference type="NCBI Taxonomy" id="38414"/>
    <lineage>
        <taxon>Eukaryota</taxon>
        <taxon>Viridiplantae</taxon>
        <taxon>Streptophyta</taxon>
        <taxon>Embryophyta</taxon>
        <taxon>Tracheophyta</taxon>
        <taxon>Spermatophyta</taxon>
        <taxon>Magnoliopsida</taxon>
        <taxon>Liliopsida</taxon>
        <taxon>Poales</taxon>
        <taxon>Poaceae</taxon>
        <taxon>PACMAD clade</taxon>
        <taxon>Chloridoideae</taxon>
        <taxon>Eragrostideae</taxon>
        <taxon>Eragrostidinae</taxon>
        <taxon>Eragrostis</taxon>
    </lineage>
</organism>
<feature type="region of interest" description="Disordered" evidence="1">
    <location>
        <begin position="1"/>
        <end position="38"/>
    </location>
</feature>
<accession>A0A5J9SVR9</accession>
<name>A0A5J9SVR9_9POAL</name>
<protein>
    <submittedName>
        <fullName evidence="2">Uncharacterized protein</fullName>
    </submittedName>
</protein>